<organism evidence="3 4">
    <name type="scientific">Pseudomonas germanica</name>
    <dbReference type="NCBI Taxonomy" id="2815720"/>
    <lineage>
        <taxon>Bacteria</taxon>
        <taxon>Pseudomonadati</taxon>
        <taxon>Pseudomonadota</taxon>
        <taxon>Gammaproteobacteria</taxon>
        <taxon>Pseudomonadales</taxon>
        <taxon>Pseudomonadaceae</taxon>
        <taxon>Pseudomonas</taxon>
    </lineage>
</organism>
<dbReference type="Proteomes" id="UP000824588">
    <property type="component" value="Chromosome"/>
</dbReference>
<evidence type="ECO:0000256" key="2">
    <source>
        <dbReference type="SAM" id="Phobius"/>
    </source>
</evidence>
<keyword evidence="2" id="KW-0472">Membrane</keyword>
<accession>A0ABX8YSD1</accession>
<reference evidence="3 4" key="1">
    <citation type="journal article" date="2022" name="Int. J. Syst. Evol. Microbiol.">
        <title>Pseudomonas germanica sp. nov., isolated from Iris germanica rhizomes.</title>
        <authorList>
            <person name="Atanasov K.E."/>
            <person name="Galbis D.M."/>
            <person name="Gallego J."/>
            <person name="Serpico A."/>
            <person name="Bosch M."/>
            <person name="Altabella T."/>
            <person name="Ferrer A."/>
        </authorList>
    </citation>
    <scope>NUCLEOTIDE SEQUENCE [LARGE SCALE GENOMIC DNA]</scope>
    <source>
        <strain evidence="3 4">FIT28</strain>
    </source>
</reference>
<keyword evidence="2" id="KW-0812">Transmembrane</keyword>
<gene>
    <name evidence="3" type="ORF">J0G10_04905</name>
</gene>
<feature type="region of interest" description="Disordered" evidence="1">
    <location>
        <begin position="1"/>
        <end position="21"/>
    </location>
</feature>
<feature type="compositionally biased region" description="Polar residues" evidence="1">
    <location>
        <begin position="9"/>
        <end position="18"/>
    </location>
</feature>
<sequence>MQLLPPNKKSGNNWQRTPNFRHKGPACSLCLVITVAGKNPVATIWKHRQRLEATVYATVAIVAAVAGVFEFTGTLDYE</sequence>
<proteinExistence type="predicted"/>
<dbReference type="RefSeq" id="WP_220557692.1">
    <property type="nucleotide sequence ID" value="NZ_CP071586.1"/>
</dbReference>
<keyword evidence="2" id="KW-1133">Transmembrane helix</keyword>
<evidence type="ECO:0000313" key="4">
    <source>
        <dbReference type="Proteomes" id="UP000824588"/>
    </source>
</evidence>
<feature type="transmembrane region" description="Helical" evidence="2">
    <location>
        <begin position="53"/>
        <end position="72"/>
    </location>
</feature>
<keyword evidence="4" id="KW-1185">Reference proteome</keyword>
<evidence type="ECO:0000256" key="1">
    <source>
        <dbReference type="SAM" id="MobiDB-lite"/>
    </source>
</evidence>
<name>A0ABX8YSD1_9PSED</name>
<evidence type="ECO:0000313" key="3">
    <source>
        <dbReference type="EMBL" id="QYY82794.1"/>
    </source>
</evidence>
<protein>
    <submittedName>
        <fullName evidence="3">Uncharacterized protein</fullName>
    </submittedName>
</protein>
<dbReference type="EMBL" id="CP071586">
    <property type="protein sequence ID" value="QYY82794.1"/>
    <property type="molecule type" value="Genomic_DNA"/>
</dbReference>